<dbReference type="EMBL" id="BGPR01001895">
    <property type="protein sequence ID" value="GBM63881.1"/>
    <property type="molecule type" value="Genomic_DNA"/>
</dbReference>
<keyword evidence="2" id="KW-1185">Reference proteome</keyword>
<evidence type="ECO:0000313" key="1">
    <source>
        <dbReference type="EMBL" id="GBM63881.1"/>
    </source>
</evidence>
<accession>A0A4Y2HF33</accession>
<reference evidence="1 2" key="1">
    <citation type="journal article" date="2019" name="Sci. Rep.">
        <title>Orb-weaving spider Araneus ventricosus genome elucidates the spidroin gene catalogue.</title>
        <authorList>
            <person name="Kono N."/>
            <person name="Nakamura H."/>
            <person name="Ohtoshi R."/>
            <person name="Moran D.A.P."/>
            <person name="Shinohara A."/>
            <person name="Yoshida Y."/>
            <person name="Fujiwara M."/>
            <person name="Mori M."/>
            <person name="Tomita M."/>
            <person name="Arakawa K."/>
        </authorList>
    </citation>
    <scope>NUCLEOTIDE SEQUENCE [LARGE SCALE GENOMIC DNA]</scope>
</reference>
<name>A0A4Y2HF33_ARAVE</name>
<sequence length="142" mass="16780">MWQSIHLERTKNKISCRKCNTTRDSISGGSVHLSEDIVINRFIPFYCFYRSTINDIRYPDDILHYYVQKFRRTVGLNFLLMGITPVLTRQFLQTINLKQKIFVKWTRPVLQYHRECFGLHWQTRCCSPSTTQHSAGIIKGAH</sequence>
<dbReference type="AlphaFoldDB" id="A0A4Y2HF33"/>
<gene>
    <name evidence="1" type="ORF">AVEN_48581_1</name>
</gene>
<dbReference type="Proteomes" id="UP000499080">
    <property type="component" value="Unassembled WGS sequence"/>
</dbReference>
<organism evidence="1 2">
    <name type="scientific">Araneus ventricosus</name>
    <name type="common">Orbweaver spider</name>
    <name type="synonym">Epeira ventricosa</name>
    <dbReference type="NCBI Taxonomy" id="182803"/>
    <lineage>
        <taxon>Eukaryota</taxon>
        <taxon>Metazoa</taxon>
        <taxon>Ecdysozoa</taxon>
        <taxon>Arthropoda</taxon>
        <taxon>Chelicerata</taxon>
        <taxon>Arachnida</taxon>
        <taxon>Araneae</taxon>
        <taxon>Araneomorphae</taxon>
        <taxon>Entelegynae</taxon>
        <taxon>Araneoidea</taxon>
        <taxon>Araneidae</taxon>
        <taxon>Araneus</taxon>
    </lineage>
</organism>
<proteinExistence type="predicted"/>
<evidence type="ECO:0000313" key="2">
    <source>
        <dbReference type="Proteomes" id="UP000499080"/>
    </source>
</evidence>
<protein>
    <submittedName>
        <fullName evidence="1">Uncharacterized protein</fullName>
    </submittedName>
</protein>
<comment type="caution">
    <text evidence="1">The sequence shown here is derived from an EMBL/GenBank/DDBJ whole genome shotgun (WGS) entry which is preliminary data.</text>
</comment>